<dbReference type="InterPro" id="IPR029057">
    <property type="entry name" value="PRTase-like"/>
</dbReference>
<evidence type="ECO:0000256" key="9">
    <source>
        <dbReference type="ARBA" id="ARBA00022679"/>
    </source>
</evidence>
<keyword evidence="10 11" id="KW-0660">Purine salvage</keyword>
<keyword evidence="8 11" id="KW-0328">Glycosyltransferase</keyword>
<evidence type="ECO:0000256" key="6">
    <source>
        <dbReference type="ARBA" id="ARBA00011893"/>
    </source>
</evidence>
<keyword evidence="9 11" id="KW-0808">Transferase</keyword>
<comment type="subunit">
    <text evidence="11">Homodimer.</text>
</comment>
<evidence type="ECO:0000256" key="7">
    <source>
        <dbReference type="ARBA" id="ARBA00022490"/>
    </source>
</evidence>
<dbReference type="PANTHER" id="PTHR32315">
    <property type="entry name" value="ADENINE PHOSPHORIBOSYLTRANSFERASE"/>
    <property type="match status" value="1"/>
</dbReference>
<dbReference type="GO" id="GO:0003999">
    <property type="term" value="F:adenine phosphoribosyltransferase activity"/>
    <property type="evidence" value="ECO:0007669"/>
    <property type="project" value="UniProtKB-UniRule"/>
</dbReference>
<evidence type="ECO:0000259" key="12">
    <source>
        <dbReference type="Pfam" id="PF00156"/>
    </source>
</evidence>
<dbReference type="InterPro" id="IPR005764">
    <property type="entry name" value="Ade_phspho_trans"/>
</dbReference>
<dbReference type="OrthoDB" id="9803963at2"/>
<dbReference type="InterPro" id="IPR050054">
    <property type="entry name" value="UPRTase/APRTase"/>
</dbReference>
<protein>
    <recommendedName>
        <fullName evidence="6 11">Adenine phosphoribosyltransferase</fullName>
        <shortName evidence="11">APRT</shortName>
        <ecNumber evidence="6 11">2.4.2.7</ecNumber>
    </recommendedName>
</protein>
<reference evidence="14" key="1">
    <citation type="submission" date="2015-02" db="EMBL/GenBank/DDBJ databases">
        <title>Description and complete genome sequence of the first cultured representative of the subdivision 5 of the Verrucomicrobia phylum.</title>
        <authorList>
            <person name="Spring S."/>
            <person name="Bunk B."/>
            <person name="Sproer C."/>
            <person name="Klenk H.-P."/>
        </authorList>
    </citation>
    <scope>NUCLEOTIDE SEQUENCE [LARGE SCALE GENOMIC DNA]</scope>
    <source>
        <strain evidence="14">L21-Fru-AB</strain>
    </source>
</reference>
<proteinExistence type="inferred from homology"/>
<dbReference type="FunFam" id="3.40.50.2020:FF:000021">
    <property type="entry name" value="Adenine phosphoribosyltransferase"/>
    <property type="match status" value="1"/>
</dbReference>
<comment type="similarity">
    <text evidence="5 11">Belongs to the purine/pyrimidine phosphoribosyltransferase family.</text>
</comment>
<comment type="function">
    <text evidence="2 11">Catalyzes a salvage reaction resulting in the formation of AMP, that is energically less costly than de novo synthesis.</text>
</comment>
<evidence type="ECO:0000256" key="10">
    <source>
        <dbReference type="ARBA" id="ARBA00022726"/>
    </source>
</evidence>
<dbReference type="KEGG" id="vbl:L21SP4_01986"/>
<dbReference type="EC" id="2.4.2.7" evidence="6 11"/>
<dbReference type="NCBIfam" id="TIGR01090">
    <property type="entry name" value="apt"/>
    <property type="match status" value="1"/>
</dbReference>
<dbReference type="Gene3D" id="3.40.50.2020">
    <property type="match status" value="1"/>
</dbReference>
<evidence type="ECO:0000313" key="13">
    <source>
        <dbReference type="EMBL" id="AKJ65220.1"/>
    </source>
</evidence>
<comment type="catalytic activity">
    <reaction evidence="1 11">
        <text>AMP + diphosphate = 5-phospho-alpha-D-ribose 1-diphosphate + adenine</text>
        <dbReference type="Rhea" id="RHEA:16609"/>
        <dbReference type="ChEBI" id="CHEBI:16708"/>
        <dbReference type="ChEBI" id="CHEBI:33019"/>
        <dbReference type="ChEBI" id="CHEBI:58017"/>
        <dbReference type="ChEBI" id="CHEBI:456215"/>
        <dbReference type="EC" id="2.4.2.7"/>
    </reaction>
</comment>
<name>A0A0G3EK77_9BACT</name>
<evidence type="ECO:0000256" key="5">
    <source>
        <dbReference type="ARBA" id="ARBA00008391"/>
    </source>
</evidence>
<evidence type="ECO:0000256" key="11">
    <source>
        <dbReference type="HAMAP-Rule" id="MF_00004"/>
    </source>
</evidence>
<dbReference type="Pfam" id="PF00156">
    <property type="entry name" value="Pribosyltran"/>
    <property type="match status" value="1"/>
</dbReference>
<keyword evidence="7 11" id="KW-0963">Cytoplasm</keyword>
<dbReference type="NCBIfam" id="NF002636">
    <property type="entry name" value="PRK02304.1-5"/>
    <property type="match status" value="1"/>
</dbReference>
<evidence type="ECO:0000256" key="1">
    <source>
        <dbReference type="ARBA" id="ARBA00000868"/>
    </source>
</evidence>
<evidence type="ECO:0000256" key="2">
    <source>
        <dbReference type="ARBA" id="ARBA00003968"/>
    </source>
</evidence>
<dbReference type="NCBIfam" id="NF002634">
    <property type="entry name" value="PRK02304.1-3"/>
    <property type="match status" value="1"/>
</dbReference>
<gene>
    <name evidence="11 13" type="primary">apt</name>
    <name evidence="13" type="ORF">L21SP4_01986</name>
</gene>
<evidence type="ECO:0000256" key="4">
    <source>
        <dbReference type="ARBA" id="ARBA00004659"/>
    </source>
</evidence>
<dbReference type="RefSeq" id="WP_052882480.1">
    <property type="nucleotide sequence ID" value="NZ_CP010904.1"/>
</dbReference>
<dbReference type="AlphaFoldDB" id="A0A0G3EK77"/>
<dbReference type="PATRIC" id="fig|1609981.3.peg.2064"/>
<feature type="domain" description="Phosphoribosyltransferase" evidence="12">
    <location>
        <begin position="31"/>
        <end position="139"/>
    </location>
</feature>
<keyword evidence="14" id="KW-1185">Reference proteome</keyword>
<dbReference type="CDD" id="cd06223">
    <property type="entry name" value="PRTases_typeI"/>
    <property type="match status" value="1"/>
</dbReference>
<dbReference type="GO" id="GO:0002055">
    <property type="term" value="F:adenine binding"/>
    <property type="evidence" value="ECO:0007669"/>
    <property type="project" value="TreeGrafter"/>
</dbReference>
<dbReference type="HAMAP" id="MF_00004">
    <property type="entry name" value="Aden_phosphoribosyltr"/>
    <property type="match status" value="1"/>
</dbReference>
<sequence>MSESKIIEELKASIRNIPDFPKPGIQFKDITTLLQNPVYLQTLINLLVKKYQNLGITKVCCIESRGFFIGSIVAYKLNAGIVPIRKPGKLPAETISKSFTLEYGEDSLEIHTDALTKDDVVLMHDDLLATGGTAEAAQNLALDFRIAELYMNFIIELDFLKGRDKLNKNYDIHTLIHF</sequence>
<dbReference type="STRING" id="1307763.L21SP4_01986"/>
<comment type="subcellular location">
    <subcellularLocation>
        <location evidence="3 11">Cytoplasm</location>
    </subcellularLocation>
</comment>
<accession>A0A0G3EK77</accession>
<dbReference type="GO" id="GO:0005737">
    <property type="term" value="C:cytoplasm"/>
    <property type="evidence" value="ECO:0007669"/>
    <property type="project" value="UniProtKB-SubCell"/>
</dbReference>
<evidence type="ECO:0000256" key="8">
    <source>
        <dbReference type="ARBA" id="ARBA00022676"/>
    </source>
</evidence>
<dbReference type="PANTHER" id="PTHR32315:SF3">
    <property type="entry name" value="ADENINE PHOSPHORIBOSYLTRANSFERASE"/>
    <property type="match status" value="1"/>
</dbReference>
<evidence type="ECO:0000256" key="3">
    <source>
        <dbReference type="ARBA" id="ARBA00004496"/>
    </source>
</evidence>
<dbReference type="InterPro" id="IPR000836">
    <property type="entry name" value="PRTase_dom"/>
</dbReference>
<comment type="pathway">
    <text evidence="4 11">Purine metabolism; AMP biosynthesis via salvage pathway; AMP from adenine: step 1/1.</text>
</comment>
<dbReference type="GO" id="GO:0006168">
    <property type="term" value="P:adenine salvage"/>
    <property type="evidence" value="ECO:0007669"/>
    <property type="project" value="InterPro"/>
</dbReference>
<evidence type="ECO:0000313" key="14">
    <source>
        <dbReference type="Proteomes" id="UP000035268"/>
    </source>
</evidence>
<dbReference type="UniPathway" id="UPA00588">
    <property type="reaction ID" value="UER00646"/>
</dbReference>
<dbReference type="GO" id="GO:0016208">
    <property type="term" value="F:AMP binding"/>
    <property type="evidence" value="ECO:0007669"/>
    <property type="project" value="TreeGrafter"/>
</dbReference>
<dbReference type="Proteomes" id="UP000035268">
    <property type="component" value="Chromosome"/>
</dbReference>
<organism evidence="13 14">
    <name type="scientific">Kiritimatiella glycovorans</name>
    <dbReference type="NCBI Taxonomy" id="1307763"/>
    <lineage>
        <taxon>Bacteria</taxon>
        <taxon>Pseudomonadati</taxon>
        <taxon>Kiritimatiellota</taxon>
        <taxon>Kiritimatiellia</taxon>
        <taxon>Kiritimatiellales</taxon>
        <taxon>Kiritimatiellaceae</taxon>
        <taxon>Kiritimatiella</taxon>
    </lineage>
</organism>
<dbReference type="GO" id="GO:0006166">
    <property type="term" value="P:purine ribonucleoside salvage"/>
    <property type="evidence" value="ECO:0007669"/>
    <property type="project" value="UniProtKB-UniRule"/>
</dbReference>
<dbReference type="GO" id="GO:0044209">
    <property type="term" value="P:AMP salvage"/>
    <property type="evidence" value="ECO:0007669"/>
    <property type="project" value="UniProtKB-UniRule"/>
</dbReference>
<dbReference type="SUPFAM" id="SSF53271">
    <property type="entry name" value="PRTase-like"/>
    <property type="match status" value="1"/>
</dbReference>
<reference evidence="13 14" key="2">
    <citation type="journal article" date="2016" name="ISME J.">
        <title>Characterization of the first cultured representative of Verrucomicrobia subdivision 5 indicates the proposal of a novel phylum.</title>
        <authorList>
            <person name="Spring S."/>
            <person name="Bunk B."/>
            <person name="Sproer C."/>
            <person name="Schumann P."/>
            <person name="Rohde M."/>
            <person name="Tindall B.J."/>
            <person name="Klenk H.P."/>
        </authorList>
    </citation>
    <scope>NUCLEOTIDE SEQUENCE [LARGE SCALE GENOMIC DNA]</scope>
    <source>
        <strain evidence="13 14">L21-Fru-AB</strain>
    </source>
</reference>
<dbReference type="EMBL" id="CP010904">
    <property type="protein sequence ID" value="AKJ65220.1"/>
    <property type="molecule type" value="Genomic_DNA"/>
</dbReference>